<dbReference type="EMBL" id="BTSX01000003">
    <property type="protein sequence ID" value="GMS90435.1"/>
    <property type="molecule type" value="Genomic_DNA"/>
</dbReference>
<feature type="signal peptide" evidence="1">
    <location>
        <begin position="1"/>
        <end position="28"/>
    </location>
</feature>
<organism evidence="2 3">
    <name type="scientific">Pristionchus entomophagus</name>
    <dbReference type="NCBI Taxonomy" id="358040"/>
    <lineage>
        <taxon>Eukaryota</taxon>
        <taxon>Metazoa</taxon>
        <taxon>Ecdysozoa</taxon>
        <taxon>Nematoda</taxon>
        <taxon>Chromadorea</taxon>
        <taxon>Rhabditida</taxon>
        <taxon>Rhabditina</taxon>
        <taxon>Diplogasteromorpha</taxon>
        <taxon>Diplogasteroidea</taxon>
        <taxon>Neodiplogasteridae</taxon>
        <taxon>Pristionchus</taxon>
    </lineage>
</organism>
<comment type="caution">
    <text evidence="2">The sequence shown here is derived from an EMBL/GenBank/DDBJ whole genome shotgun (WGS) entry which is preliminary data.</text>
</comment>
<sequence length="112" mass="13098">LQMARITPPELIIISISLLMLSLETVIALQMKDQQSEKPKNLMKEYMIRGMLQCTATYVETIAELQKHIEKAYMEHIKCQEDIEHADKNYPKLEFSILDELQDSWREEDSAV</sequence>
<dbReference type="Proteomes" id="UP001432027">
    <property type="component" value="Unassembled WGS sequence"/>
</dbReference>
<feature type="non-terminal residue" evidence="2">
    <location>
        <position position="112"/>
    </location>
</feature>
<feature type="chain" id="PRO_5043506951" evidence="1">
    <location>
        <begin position="29"/>
        <end position="112"/>
    </location>
</feature>
<evidence type="ECO:0000256" key="1">
    <source>
        <dbReference type="SAM" id="SignalP"/>
    </source>
</evidence>
<keyword evidence="1" id="KW-0732">Signal</keyword>
<evidence type="ECO:0000313" key="3">
    <source>
        <dbReference type="Proteomes" id="UP001432027"/>
    </source>
</evidence>
<feature type="non-terminal residue" evidence="2">
    <location>
        <position position="1"/>
    </location>
</feature>
<protein>
    <submittedName>
        <fullName evidence="2">Uncharacterized protein</fullName>
    </submittedName>
</protein>
<dbReference type="AlphaFoldDB" id="A0AAV5TDC4"/>
<keyword evidence="3" id="KW-1185">Reference proteome</keyword>
<reference evidence="2" key="1">
    <citation type="submission" date="2023-10" db="EMBL/GenBank/DDBJ databases">
        <title>Genome assembly of Pristionchus species.</title>
        <authorList>
            <person name="Yoshida K."/>
            <person name="Sommer R.J."/>
        </authorList>
    </citation>
    <scope>NUCLEOTIDE SEQUENCE</scope>
    <source>
        <strain evidence="2">RS0144</strain>
    </source>
</reference>
<proteinExistence type="predicted"/>
<accession>A0AAV5TDC4</accession>
<name>A0AAV5TDC4_9BILA</name>
<gene>
    <name evidence="2" type="ORF">PENTCL1PPCAC_12610</name>
</gene>
<evidence type="ECO:0000313" key="2">
    <source>
        <dbReference type="EMBL" id="GMS90435.1"/>
    </source>
</evidence>